<evidence type="ECO:0000259" key="1">
    <source>
        <dbReference type="Pfam" id="PF13358"/>
    </source>
</evidence>
<dbReference type="Pfam" id="PF13358">
    <property type="entry name" value="DDE_3"/>
    <property type="match status" value="1"/>
</dbReference>
<reference evidence="2 3" key="1">
    <citation type="submission" date="2023-01" db="EMBL/GenBank/DDBJ databases">
        <authorList>
            <person name="Whitehead M."/>
        </authorList>
    </citation>
    <scope>NUCLEOTIDE SEQUENCE [LARGE SCALE GENOMIC DNA]</scope>
</reference>
<dbReference type="InterPro" id="IPR036397">
    <property type="entry name" value="RNaseH_sf"/>
</dbReference>
<evidence type="ECO:0000313" key="3">
    <source>
        <dbReference type="Proteomes" id="UP001160148"/>
    </source>
</evidence>
<comment type="caution">
    <text evidence="2">The sequence shown here is derived from an EMBL/GenBank/DDBJ whole genome shotgun (WGS) entry which is preliminary data.</text>
</comment>
<dbReference type="AlphaFoldDB" id="A0AAV0WV96"/>
<dbReference type="Gene3D" id="3.30.420.10">
    <property type="entry name" value="Ribonuclease H-like superfamily/Ribonuclease H"/>
    <property type="match status" value="1"/>
</dbReference>
<accession>A0AAV0WV96</accession>
<organism evidence="2 3">
    <name type="scientific">Macrosiphum euphorbiae</name>
    <name type="common">potato aphid</name>
    <dbReference type="NCBI Taxonomy" id="13131"/>
    <lineage>
        <taxon>Eukaryota</taxon>
        <taxon>Metazoa</taxon>
        <taxon>Ecdysozoa</taxon>
        <taxon>Arthropoda</taxon>
        <taxon>Hexapoda</taxon>
        <taxon>Insecta</taxon>
        <taxon>Pterygota</taxon>
        <taxon>Neoptera</taxon>
        <taxon>Paraneoptera</taxon>
        <taxon>Hemiptera</taxon>
        <taxon>Sternorrhyncha</taxon>
        <taxon>Aphidomorpha</taxon>
        <taxon>Aphidoidea</taxon>
        <taxon>Aphididae</taxon>
        <taxon>Macrosiphini</taxon>
        <taxon>Macrosiphum</taxon>
    </lineage>
</organism>
<name>A0AAV0WV96_9HEMI</name>
<sequence>MENHKIPAKRNRCGKVVHTSQKQTIIDRYSDILSTDPDIKYENLVTKLSAACGIGILTVKNTISEYKRTGKVSSPLNNKKRRTVIDKVDEYDISAIRQKIHEFWFRREIPTLAKIIRVVNDDPDLPNITRSSFQRLLKSMQFEYTKRDKNIALTEREDLVTWRRNYISDIRRYRQEGRTIYFLDETMLWFNTGDCLSRVCLEQTMVNTGTTGSRNPTSKGNWLTLGHIGSAEGFVAGGLLCFESKKNTFDHHNEMDGNTFFKWFCGVLPLLKDNSVIVMDNSQYHSVKTEQTPTSSWKKAAIIEWLESKGVKTNPSMIKFDLLKIVREIRHKYDLYVVDEEAKKQNKIVLRIPPYHYELNPIELAWLVVKEHVKVNNRTSKINDVRQLLNDGIQKVTPEMWSNFVSRTIKKEERCLRVDYISDEMLDEEPKSHVLSITGLTTSDSENSD</sequence>
<dbReference type="InterPro" id="IPR038717">
    <property type="entry name" value="Tc1-like_DDE_dom"/>
</dbReference>
<dbReference type="Proteomes" id="UP001160148">
    <property type="component" value="Unassembled WGS sequence"/>
</dbReference>
<gene>
    <name evidence="2" type="ORF">MEUPH1_LOCUS15127</name>
</gene>
<dbReference type="PANTHER" id="PTHR33939:SF1">
    <property type="entry name" value="DUF4371 DOMAIN-CONTAINING PROTEIN"/>
    <property type="match status" value="1"/>
</dbReference>
<evidence type="ECO:0000313" key="2">
    <source>
        <dbReference type="EMBL" id="CAI6359748.1"/>
    </source>
</evidence>
<dbReference type="GO" id="GO:0003676">
    <property type="term" value="F:nucleic acid binding"/>
    <property type="evidence" value="ECO:0007669"/>
    <property type="project" value="InterPro"/>
</dbReference>
<feature type="domain" description="Tc1-like transposase DDE" evidence="1">
    <location>
        <begin position="199"/>
        <end position="384"/>
    </location>
</feature>
<protein>
    <recommendedName>
        <fullName evidence="1">Tc1-like transposase DDE domain-containing protein</fullName>
    </recommendedName>
</protein>
<proteinExistence type="predicted"/>
<dbReference type="EMBL" id="CARXXK010000002">
    <property type="protein sequence ID" value="CAI6359748.1"/>
    <property type="molecule type" value="Genomic_DNA"/>
</dbReference>
<dbReference type="PANTHER" id="PTHR33939">
    <property type="entry name" value="PROTEIN CBG22215"/>
    <property type="match status" value="1"/>
</dbReference>
<keyword evidence="3" id="KW-1185">Reference proteome</keyword>